<accession>A0A5B7DH19</accession>
<organism evidence="2 3">
    <name type="scientific">Portunus trituberculatus</name>
    <name type="common">Swimming crab</name>
    <name type="synonym">Neptunus trituberculatus</name>
    <dbReference type="NCBI Taxonomy" id="210409"/>
    <lineage>
        <taxon>Eukaryota</taxon>
        <taxon>Metazoa</taxon>
        <taxon>Ecdysozoa</taxon>
        <taxon>Arthropoda</taxon>
        <taxon>Crustacea</taxon>
        <taxon>Multicrustacea</taxon>
        <taxon>Malacostraca</taxon>
        <taxon>Eumalacostraca</taxon>
        <taxon>Eucarida</taxon>
        <taxon>Decapoda</taxon>
        <taxon>Pleocyemata</taxon>
        <taxon>Brachyura</taxon>
        <taxon>Eubrachyura</taxon>
        <taxon>Portunoidea</taxon>
        <taxon>Portunidae</taxon>
        <taxon>Portuninae</taxon>
        <taxon>Portunus</taxon>
    </lineage>
</organism>
<protein>
    <submittedName>
        <fullName evidence="2">Stomatin-1</fullName>
    </submittedName>
</protein>
<dbReference type="InterPro" id="IPR036013">
    <property type="entry name" value="Band_7/SPFH_dom_sf"/>
</dbReference>
<comment type="similarity">
    <text evidence="1">Belongs to the band 7/mec-2 family.</text>
</comment>
<dbReference type="PANTHER" id="PTHR10264:SF19">
    <property type="entry name" value="AT06885P-RELATED"/>
    <property type="match status" value="1"/>
</dbReference>
<evidence type="ECO:0000313" key="3">
    <source>
        <dbReference type="Proteomes" id="UP000324222"/>
    </source>
</evidence>
<evidence type="ECO:0000313" key="2">
    <source>
        <dbReference type="EMBL" id="MPC20494.1"/>
    </source>
</evidence>
<keyword evidence="3" id="KW-1185">Reference proteome</keyword>
<dbReference type="Proteomes" id="UP000324222">
    <property type="component" value="Unassembled WGS sequence"/>
</dbReference>
<dbReference type="PANTHER" id="PTHR10264">
    <property type="entry name" value="BAND 7 PROTEIN-RELATED"/>
    <property type="match status" value="1"/>
</dbReference>
<name>A0A5B7DH19_PORTR</name>
<proteinExistence type="inferred from homology"/>
<gene>
    <name evidence="2" type="primary">sto-1</name>
    <name evidence="2" type="ORF">E2C01_013440</name>
</gene>
<dbReference type="GO" id="GO:0005886">
    <property type="term" value="C:plasma membrane"/>
    <property type="evidence" value="ECO:0007669"/>
    <property type="project" value="InterPro"/>
</dbReference>
<dbReference type="EMBL" id="VSRR010000877">
    <property type="protein sequence ID" value="MPC20494.1"/>
    <property type="molecule type" value="Genomic_DNA"/>
</dbReference>
<sequence length="93" mass="10451">MYLDSPPVLSPFLPLRRGQILSRDSVTVAVDAVVYYKIFRPVHCVTVVSDFRLLTVLVTQVLSRDSVTVAVDAVVYYKIFSPINSVTVISDYR</sequence>
<dbReference type="SUPFAM" id="SSF117892">
    <property type="entry name" value="Band 7/SPFH domain"/>
    <property type="match status" value="2"/>
</dbReference>
<dbReference type="AlphaFoldDB" id="A0A5B7DH19"/>
<evidence type="ECO:0000256" key="1">
    <source>
        <dbReference type="ARBA" id="ARBA00008164"/>
    </source>
</evidence>
<comment type="caution">
    <text evidence="2">The sequence shown here is derived from an EMBL/GenBank/DDBJ whole genome shotgun (WGS) entry which is preliminary data.</text>
</comment>
<reference evidence="2 3" key="1">
    <citation type="submission" date="2019-05" db="EMBL/GenBank/DDBJ databases">
        <title>Another draft genome of Portunus trituberculatus and its Hox gene families provides insights of decapod evolution.</title>
        <authorList>
            <person name="Jeong J.-H."/>
            <person name="Song I."/>
            <person name="Kim S."/>
            <person name="Choi T."/>
            <person name="Kim D."/>
            <person name="Ryu S."/>
            <person name="Kim W."/>
        </authorList>
    </citation>
    <scope>NUCLEOTIDE SEQUENCE [LARGE SCALE GENOMIC DNA]</scope>
    <source>
        <tissue evidence="2">Muscle</tissue>
    </source>
</reference>
<dbReference type="InterPro" id="IPR043202">
    <property type="entry name" value="Band-7_stomatin-like"/>
</dbReference>